<dbReference type="InterPro" id="IPR006311">
    <property type="entry name" value="TAT_signal"/>
</dbReference>
<feature type="chain" id="PRO_5028903305" description="Nuclear transport factor 2 family protein" evidence="1">
    <location>
        <begin position="28"/>
        <end position="145"/>
    </location>
</feature>
<dbReference type="PROSITE" id="PS51257">
    <property type="entry name" value="PROKAR_LIPOPROTEIN"/>
    <property type="match status" value="1"/>
</dbReference>
<dbReference type="Proteomes" id="UP000516057">
    <property type="component" value="Chromosome"/>
</dbReference>
<evidence type="ECO:0000256" key="1">
    <source>
        <dbReference type="SAM" id="SignalP"/>
    </source>
</evidence>
<dbReference type="KEGG" id="amon:H9L24_18330"/>
<protein>
    <recommendedName>
        <fullName evidence="4">Nuclear transport factor 2 family protein</fullName>
    </recommendedName>
</protein>
<evidence type="ECO:0008006" key="4">
    <source>
        <dbReference type="Google" id="ProtNLM"/>
    </source>
</evidence>
<dbReference type="EMBL" id="CP060790">
    <property type="protein sequence ID" value="QNP58861.1"/>
    <property type="molecule type" value="Genomic_DNA"/>
</dbReference>
<evidence type="ECO:0000313" key="2">
    <source>
        <dbReference type="EMBL" id="QNP58861.1"/>
    </source>
</evidence>
<gene>
    <name evidence="2" type="ORF">H9L24_18330</name>
</gene>
<organism evidence="2 3">
    <name type="scientific">Paenacidovorax monticola</name>
    <dbReference type="NCBI Taxonomy" id="1926868"/>
    <lineage>
        <taxon>Bacteria</taxon>
        <taxon>Pseudomonadati</taxon>
        <taxon>Pseudomonadota</taxon>
        <taxon>Betaproteobacteria</taxon>
        <taxon>Burkholderiales</taxon>
        <taxon>Comamonadaceae</taxon>
        <taxon>Paenacidovorax</taxon>
    </lineage>
</organism>
<dbReference type="RefSeq" id="WP_187735846.1">
    <property type="nucleotide sequence ID" value="NZ_CP060790.1"/>
</dbReference>
<name>A0A7H0HE95_9BURK</name>
<feature type="signal peptide" evidence="1">
    <location>
        <begin position="1"/>
        <end position="27"/>
    </location>
</feature>
<reference evidence="2 3" key="1">
    <citation type="submission" date="2020-08" db="EMBL/GenBank/DDBJ databases">
        <title>Genome sequence of Acidovorax monticola KACC 19171T.</title>
        <authorList>
            <person name="Hyun D.-W."/>
            <person name="Bae J.-W."/>
        </authorList>
    </citation>
    <scope>NUCLEOTIDE SEQUENCE [LARGE SCALE GENOMIC DNA]</scope>
    <source>
        <strain evidence="2 3">KACC 19171</strain>
    </source>
</reference>
<keyword evidence="1" id="KW-0732">Signal</keyword>
<dbReference type="AlphaFoldDB" id="A0A7H0HE95"/>
<proteinExistence type="predicted"/>
<accession>A0A7H0HE95</accession>
<keyword evidence="3" id="KW-1185">Reference proteome</keyword>
<sequence>MTPFVNRRRLLALLVAPAMLAALGGCATMPSPEADRAALLKRAGAYWAAVQANDRVAAWAFEESSKDPKATLDAYLKRGGITYDAVEVRGVRSLEGDRAVVDVYTKYSLPLLRVKGQEAVAEDEWRRIGDNWYHVLRRSIMFAPG</sequence>
<dbReference type="PROSITE" id="PS51318">
    <property type="entry name" value="TAT"/>
    <property type="match status" value="1"/>
</dbReference>
<evidence type="ECO:0000313" key="3">
    <source>
        <dbReference type="Proteomes" id="UP000516057"/>
    </source>
</evidence>